<feature type="compositionally biased region" description="Basic and acidic residues" evidence="1">
    <location>
        <begin position="95"/>
        <end position="109"/>
    </location>
</feature>
<dbReference type="KEGG" id="dpx:DAPPUDRAFT_319583"/>
<feature type="compositionally biased region" description="Basic and acidic residues" evidence="1">
    <location>
        <begin position="1"/>
        <end position="13"/>
    </location>
</feature>
<dbReference type="Proteomes" id="UP000000305">
    <property type="component" value="Unassembled WGS sequence"/>
</dbReference>
<accession>E9GM71</accession>
<name>E9GM71_DAPPU</name>
<organism evidence="2 3">
    <name type="scientific">Daphnia pulex</name>
    <name type="common">Water flea</name>
    <dbReference type="NCBI Taxonomy" id="6669"/>
    <lineage>
        <taxon>Eukaryota</taxon>
        <taxon>Metazoa</taxon>
        <taxon>Ecdysozoa</taxon>
        <taxon>Arthropoda</taxon>
        <taxon>Crustacea</taxon>
        <taxon>Branchiopoda</taxon>
        <taxon>Diplostraca</taxon>
        <taxon>Cladocera</taxon>
        <taxon>Anomopoda</taxon>
        <taxon>Daphniidae</taxon>
        <taxon>Daphnia</taxon>
    </lineage>
</organism>
<evidence type="ECO:0000313" key="2">
    <source>
        <dbReference type="EMBL" id="EFX79438.1"/>
    </source>
</evidence>
<feature type="compositionally biased region" description="Low complexity" evidence="1">
    <location>
        <begin position="166"/>
        <end position="181"/>
    </location>
</feature>
<dbReference type="AlphaFoldDB" id="E9GM71"/>
<feature type="compositionally biased region" description="Basic and acidic residues" evidence="1">
    <location>
        <begin position="141"/>
        <end position="155"/>
    </location>
</feature>
<sequence length="366" mass="39613">MTKEPESEPKLVEDEAEPAAPKRSAVPSKLGIGVGGNVLAEMKARQERRISGILHKQNSEESDFSERSEKPEPSKANSLSPNPLGGIRLRPTPHTPEDQEPPKLPERNNVRFVRPTGLEEVESERNKSANPLTGFRLRHRGGAEEAETAKLEDKSNALNQIRLRATSTVVDDSPSPDPTSDAKANPLSGVRLRSTGINVTDPLKSPNNGDSSAEIKSESRNSLTKLKPPPLAPKPRPWSIVGSDKKTEDTDISDAAKENDAKEAVKPSKVRAMAAAVNFNNSNSDVVRRSNKHSHEEPDGLPAEFSEPKDGAAVEQVDGPDSLSSIGFLNQQATLPQQQQQQPLISQQSPASLILNNFSLEDAVDV</sequence>
<evidence type="ECO:0000256" key="1">
    <source>
        <dbReference type="SAM" id="MobiDB-lite"/>
    </source>
</evidence>
<feature type="region of interest" description="Disordered" evidence="1">
    <location>
        <begin position="1"/>
        <end position="35"/>
    </location>
</feature>
<feature type="region of interest" description="Disordered" evidence="1">
    <location>
        <begin position="49"/>
        <end position="268"/>
    </location>
</feature>
<reference evidence="2 3" key="1">
    <citation type="journal article" date="2011" name="Science">
        <title>The ecoresponsive genome of Daphnia pulex.</title>
        <authorList>
            <person name="Colbourne J.K."/>
            <person name="Pfrender M.E."/>
            <person name="Gilbert D."/>
            <person name="Thomas W.K."/>
            <person name="Tucker A."/>
            <person name="Oakley T.H."/>
            <person name="Tokishita S."/>
            <person name="Aerts A."/>
            <person name="Arnold G.J."/>
            <person name="Basu M.K."/>
            <person name="Bauer D.J."/>
            <person name="Caceres C.E."/>
            <person name="Carmel L."/>
            <person name="Casola C."/>
            <person name="Choi J.H."/>
            <person name="Detter J.C."/>
            <person name="Dong Q."/>
            <person name="Dusheyko S."/>
            <person name="Eads B.D."/>
            <person name="Frohlich T."/>
            <person name="Geiler-Samerotte K.A."/>
            <person name="Gerlach D."/>
            <person name="Hatcher P."/>
            <person name="Jogdeo S."/>
            <person name="Krijgsveld J."/>
            <person name="Kriventseva E.V."/>
            <person name="Kultz D."/>
            <person name="Laforsch C."/>
            <person name="Lindquist E."/>
            <person name="Lopez J."/>
            <person name="Manak J.R."/>
            <person name="Muller J."/>
            <person name="Pangilinan J."/>
            <person name="Patwardhan R.P."/>
            <person name="Pitluck S."/>
            <person name="Pritham E.J."/>
            <person name="Rechtsteiner A."/>
            <person name="Rho M."/>
            <person name="Rogozin I.B."/>
            <person name="Sakarya O."/>
            <person name="Salamov A."/>
            <person name="Schaack S."/>
            <person name="Shapiro H."/>
            <person name="Shiga Y."/>
            <person name="Skalitzky C."/>
            <person name="Smith Z."/>
            <person name="Souvorov A."/>
            <person name="Sung W."/>
            <person name="Tang Z."/>
            <person name="Tsuchiya D."/>
            <person name="Tu H."/>
            <person name="Vos H."/>
            <person name="Wang M."/>
            <person name="Wolf Y.I."/>
            <person name="Yamagata H."/>
            <person name="Yamada T."/>
            <person name="Ye Y."/>
            <person name="Shaw J.R."/>
            <person name="Andrews J."/>
            <person name="Crease T.J."/>
            <person name="Tang H."/>
            <person name="Lucas S.M."/>
            <person name="Robertson H.M."/>
            <person name="Bork P."/>
            <person name="Koonin E.V."/>
            <person name="Zdobnov E.M."/>
            <person name="Grigoriev I.V."/>
            <person name="Lynch M."/>
            <person name="Boore J.L."/>
        </authorList>
    </citation>
    <scope>NUCLEOTIDE SEQUENCE [LARGE SCALE GENOMIC DNA]</scope>
</reference>
<feature type="compositionally biased region" description="Basic and acidic residues" evidence="1">
    <location>
        <begin position="64"/>
        <end position="73"/>
    </location>
</feature>
<dbReference type="PhylomeDB" id="E9GM71"/>
<keyword evidence="3" id="KW-1185">Reference proteome</keyword>
<gene>
    <name evidence="2" type="ORF">DAPPUDRAFT_319583</name>
</gene>
<dbReference type="InParanoid" id="E9GM71"/>
<evidence type="ECO:0000313" key="3">
    <source>
        <dbReference type="Proteomes" id="UP000000305"/>
    </source>
</evidence>
<dbReference type="EMBL" id="GL732552">
    <property type="protein sequence ID" value="EFX79438.1"/>
    <property type="molecule type" value="Genomic_DNA"/>
</dbReference>
<feature type="region of interest" description="Disordered" evidence="1">
    <location>
        <begin position="281"/>
        <end position="326"/>
    </location>
</feature>
<proteinExistence type="predicted"/>
<feature type="compositionally biased region" description="Basic and acidic residues" evidence="1">
    <location>
        <begin position="243"/>
        <end position="266"/>
    </location>
</feature>
<feature type="compositionally biased region" description="Pro residues" evidence="1">
    <location>
        <begin position="227"/>
        <end position="236"/>
    </location>
</feature>
<dbReference type="HOGENOM" id="CLU_840090_0_0_1"/>
<protein>
    <submittedName>
        <fullName evidence="2">Uncharacterized protein</fullName>
    </submittedName>
</protein>